<keyword evidence="1 3" id="KW-0732">Signal</keyword>
<accession>A0ABT5UG30</accession>
<evidence type="ECO:0000256" key="2">
    <source>
        <dbReference type="SAM" id="MobiDB-lite"/>
    </source>
</evidence>
<protein>
    <submittedName>
        <fullName evidence="4">VCBS repeat-containing protein</fullName>
    </submittedName>
</protein>
<feature type="region of interest" description="Disordered" evidence="2">
    <location>
        <begin position="138"/>
        <end position="170"/>
    </location>
</feature>
<feature type="chain" id="PRO_5045171852" evidence="3">
    <location>
        <begin position="24"/>
        <end position="189"/>
    </location>
</feature>
<organism evidence="4 5">
    <name type="scientific">Spartinivicinus poritis</name>
    <dbReference type="NCBI Taxonomy" id="2994640"/>
    <lineage>
        <taxon>Bacteria</taxon>
        <taxon>Pseudomonadati</taxon>
        <taxon>Pseudomonadota</taxon>
        <taxon>Gammaproteobacteria</taxon>
        <taxon>Oceanospirillales</taxon>
        <taxon>Zooshikellaceae</taxon>
        <taxon>Spartinivicinus</taxon>
    </lineage>
</organism>
<keyword evidence="5" id="KW-1185">Reference proteome</keyword>
<name>A0ABT5UG30_9GAMM</name>
<dbReference type="SUPFAM" id="SSF69318">
    <property type="entry name" value="Integrin alpha N-terminal domain"/>
    <property type="match status" value="1"/>
</dbReference>
<dbReference type="InterPro" id="IPR028994">
    <property type="entry name" value="Integrin_alpha_N"/>
</dbReference>
<feature type="signal peptide" evidence="3">
    <location>
        <begin position="1"/>
        <end position="23"/>
    </location>
</feature>
<feature type="region of interest" description="Disordered" evidence="2">
    <location>
        <begin position="36"/>
        <end position="69"/>
    </location>
</feature>
<feature type="compositionally biased region" description="Polar residues" evidence="2">
    <location>
        <begin position="36"/>
        <end position="47"/>
    </location>
</feature>
<proteinExistence type="predicted"/>
<sequence>MKDTLTKSFAIILSSCIAGVVFADNSNLNNQYVGDQALYNDSDQSNGPKDKKRKPKRPPPLPQQAFVDVNGDGSLDKVAWGSPRHSVSVTFLGYGDGTFSKKGVFHGDKHLPKKAPKILNFADVTNDGRADKIVTVVPPMKKPRPRPDDHDVTADPHPKPKPKHPPKTLVYLGMADGTFSKRPVGIEGE</sequence>
<evidence type="ECO:0000256" key="1">
    <source>
        <dbReference type="ARBA" id="ARBA00022729"/>
    </source>
</evidence>
<dbReference type="EMBL" id="JAPMOU010000034">
    <property type="protein sequence ID" value="MDE1464413.1"/>
    <property type="molecule type" value="Genomic_DNA"/>
</dbReference>
<evidence type="ECO:0000313" key="4">
    <source>
        <dbReference type="EMBL" id="MDE1464413.1"/>
    </source>
</evidence>
<feature type="compositionally biased region" description="Basic and acidic residues" evidence="2">
    <location>
        <begin position="145"/>
        <end position="158"/>
    </location>
</feature>
<evidence type="ECO:0000313" key="5">
    <source>
        <dbReference type="Proteomes" id="UP001528823"/>
    </source>
</evidence>
<dbReference type="InterPro" id="IPR013517">
    <property type="entry name" value="FG-GAP"/>
</dbReference>
<dbReference type="Pfam" id="PF13517">
    <property type="entry name" value="FG-GAP_3"/>
    <property type="match status" value="1"/>
</dbReference>
<evidence type="ECO:0000256" key="3">
    <source>
        <dbReference type="SAM" id="SignalP"/>
    </source>
</evidence>
<dbReference type="Proteomes" id="UP001528823">
    <property type="component" value="Unassembled WGS sequence"/>
</dbReference>
<reference evidence="4 5" key="1">
    <citation type="submission" date="2022-11" db="EMBL/GenBank/DDBJ databases">
        <title>Spartinivicinus poritis sp. nov., isolated from scleractinian coral Porites lutea.</title>
        <authorList>
            <person name="Zhang G."/>
            <person name="Cai L."/>
            <person name="Wei Q."/>
        </authorList>
    </citation>
    <scope>NUCLEOTIDE SEQUENCE [LARGE SCALE GENOMIC DNA]</scope>
    <source>
        <strain evidence="4 5">A2-2</strain>
    </source>
</reference>
<dbReference type="RefSeq" id="WP_274690739.1">
    <property type="nucleotide sequence ID" value="NZ_JAPMOU010000034.1"/>
</dbReference>
<gene>
    <name evidence="4" type="ORF">ORQ98_20850</name>
</gene>
<comment type="caution">
    <text evidence="4">The sequence shown here is derived from an EMBL/GenBank/DDBJ whole genome shotgun (WGS) entry which is preliminary data.</text>
</comment>